<dbReference type="NCBIfam" id="TIGR04255">
    <property type="entry name" value="sporadTIGR04255"/>
    <property type="match status" value="1"/>
</dbReference>
<proteinExistence type="predicted"/>
<evidence type="ECO:0000313" key="2">
    <source>
        <dbReference type="Proteomes" id="UP000620633"/>
    </source>
</evidence>
<name>A0ABQ2SMP8_9DEIO</name>
<comment type="caution">
    <text evidence="1">The sequence shown here is derived from an EMBL/GenBank/DDBJ whole genome shotgun (WGS) entry which is preliminary data.</text>
</comment>
<reference evidence="2" key="1">
    <citation type="journal article" date="2019" name="Int. J. Syst. Evol. Microbiol.">
        <title>The Global Catalogue of Microorganisms (GCM) 10K type strain sequencing project: providing services to taxonomists for standard genome sequencing and annotation.</title>
        <authorList>
            <consortium name="The Broad Institute Genomics Platform"/>
            <consortium name="The Broad Institute Genome Sequencing Center for Infectious Disease"/>
            <person name="Wu L."/>
            <person name="Ma J."/>
        </authorList>
    </citation>
    <scope>NUCLEOTIDE SEQUENCE [LARGE SCALE GENOMIC DNA]</scope>
    <source>
        <strain evidence="2">JCM 31406</strain>
    </source>
</reference>
<evidence type="ECO:0008006" key="3">
    <source>
        <dbReference type="Google" id="ProtNLM"/>
    </source>
</evidence>
<protein>
    <recommendedName>
        <fullName evidence="3">TIGR04255 family protein</fullName>
    </recommendedName>
</protein>
<keyword evidence="2" id="KW-1185">Reference proteome</keyword>
<dbReference type="EMBL" id="BMQO01000015">
    <property type="protein sequence ID" value="GGS34537.1"/>
    <property type="molecule type" value="Genomic_DNA"/>
</dbReference>
<dbReference type="InterPro" id="IPR026349">
    <property type="entry name" value="CHP04255"/>
</dbReference>
<gene>
    <name evidence="1" type="ORF">GCM10008961_27860</name>
</gene>
<evidence type="ECO:0000313" key="1">
    <source>
        <dbReference type="EMBL" id="GGS34537.1"/>
    </source>
</evidence>
<organism evidence="1 2">
    <name type="scientific">Deinococcus knuensis</name>
    <dbReference type="NCBI Taxonomy" id="1837380"/>
    <lineage>
        <taxon>Bacteria</taxon>
        <taxon>Thermotogati</taxon>
        <taxon>Deinococcota</taxon>
        <taxon>Deinococci</taxon>
        <taxon>Deinococcales</taxon>
        <taxon>Deinococcaceae</taxon>
        <taxon>Deinococcus</taxon>
    </lineage>
</organism>
<dbReference type="Proteomes" id="UP000620633">
    <property type="component" value="Unassembled WGS sequence"/>
</dbReference>
<dbReference type="RefSeq" id="WP_189102711.1">
    <property type="nucleotide sequence ID" value="NZ_BMQO01000015.1"/>
</dbReference>
<accession>A0ABQ2SMP8</accession>
<sequence>MASTQNIHPKLKDPRVYEVVFGISFESEQKMLSWAPILQNSLKDLYPRQQTRLNQEIQDLIETQAGSLSLTDAIETVDEHFYRSINENGDIISFGPKSLFYIRKSNSWGWESIQEDLLKVISLFYSSLPDLRCRSTSLTYKNIFNWQEGDEKSIISEWLLPNSGFDPSLGELLISHIRRTIANEDLYIDVGVVFPYIMEDDSEKLYLEIEANQDYEMNNESGNPVKFLESAHDRIYDIFLSCVKSEYRQEV</sequence>